<protein>
    <recommendedName>
        <fullName evidence="6">Major facilitator superfamily (MFS) profile domain-containing protein</fullName>
    </recommendedName>
</protein>
<feature type="transmembrane region" description="Helical" evidence="5">
    <location>
        <begin position="34"/>
        <end position="55"/>
    </location>
</feature>
<feature type="domain" description="Major facilitator superfamily (MFS) profile" evidence="6">
    <location>
        <begin position="36"/>
        <end position="171"/>
    </location>
</feature>
<organism evidence="7 8">
    <name type="scientific">Tigriopus californicus</name>
    <name type="common">Marine copepod</name>
    <dbReference type="NCBI Taxonomy" id="6832"/>
    <lineage>
        <taxon>Eukaryota</taxon>
        <taxon>Metazoa</taxon>
        <taxon>Ecdysozoa</taxon>
        <taxon>Arthropoda</taxon>
        <taxon>Crustacea</taxon>
        <taxon>Multicrustacea</taxon>
        <taxon>Hexanauplia</taxon>
        <taxon>Copepoda</taxon>
        <taxon>Harpacticoida</taxon>
        <taxon>Harpacticidae</taxon>
        <taxon>Tigriopus</taxon>
    </lineage>
</organism>
<dbReference type="InterPro" id="IPR050549">
    <property type="entry name" value="MFS_Trehalose_Transporter"/>
</dbReference>
<dbReference type="Proteomes" id="UP000318571">
    <property type="component" value="Chromosome 2"/>
</dbReference>
<dbReference type="Pfam" id="PF00083">
    <property type="entry name" value="Sugar_tr"/>
    <property type="match status" value="1"/>
</dbReference>
<dbReference type="SUPFAM" id="SSF103473">
    <property type="entry name" value="MFS general substrate transporter"/>
    <property type="match status" value="1"/>
</dbReference>
<dbReference type="InterPro" id="IPR005829">
    <property type="entry name" value="Sugar_transporter_CS"/>
</dbReference>
<reference evidence="7 8" key="1">
    <citation type="journal article" date="2018" name="Nat. Ecol. Evol.">
        <title>Genomic signatures of mitonuclear coevolution across populations of Tigriopus californicus.</title>
        <authorList>
            <person name="Barreto F.S."/>
            <person name="Watson E.T."/>
            <person name="Lima T.G."/>
            <person name="Willett C.S."/>
            <person name="Edmands S."/>
            <person name="Li W."/>
            <person name="Burton R.S."/>
        </authorList>
    </citation>
    <scope>NUCLEOTIDE SEQUENCE [LARGE SCALE GENOMIC DNA]</scope>
    <source>
        <strain evidence="7 8">San Diego</strain>
    </source>
</reference>
<evidence type="ECO:0000256" key="3">
    <source>
        <dbReference type="ARBA" id="ARBA00022989"/>
    </source>
</evidence>
<keyword evidence="4 5" id="KW-0472">Membrane</keyword>
<evidence type="ECO:0000313" key="8">
    <source>
        <dbReference type="Proteomes" id="UP000318571"/>
    </source>
</evidence>
<dbReference type="GO" id="GO:0016020">
    <property type="term" value="C:membrane"/>
    <property type="evidence" value="ECO:0007669"/>
    <property type="project" value="UniProtKB-SubCell"/>
</dbReference>
<feature type="transmembrane region" description="Helical" evidence="5">
    <location>
        <begin position="81"/>
        <end position="99"/>
    </location>
</feature>
<evidence type="ECO:0000256" key="4">
    <source>
        <dbReference type="ARBA" id="ARBA00023136"/>
    </source>
</evidence>
<dbReference type="InterPro" id="IPR020846">
    <property type="entry name" value="MFS_dom"/>
</dbReference>
<gene>
    <name evidence="7" type="ORF">TCAL_09755</name>
</gene>
<accession>A0A553PDX1</accession>
<dbReference type="Gene3D" id="1.20.1250.20">
    <property type="entry name" value="MFS general substrate transporter like domains"/>
    <property type="match status" value="1"/>
</dbReference>
<name>A0A553PDX1_TIGCA</name>
<dbReference type="STRING" id="6832.A0A553PDX1"/>
<dbReference type="PROSITE" id="PS00217">
    <property type="entry name" value="SUGAR_TRANSPORT_2"/>
    <property type="match status" value="1"/>
</dbReference>
<evidence type="ECO:0000256" key="2">
    <source>
        <dbReference type="ARBA" id="ARBA00022692"/>
    </source>
</evidence>
<dbReference type="AlphaFoldDB" id="A0A553PDX1"/>
<dbReference type="PANTHER" id="PTHR48021">
    <property type="match status" value="1"/>
</dbReference>
<sequence length="171" mass="18451">MEELAAGVDMPLTGKPVIVDRSEVSSPLSRKRQVLATIFATMGCFMNGGVIGYSGPANPSIMNPLSTDMYGNSFYVDLQEVSWITGVLSIGSFIGGLIGGPFMERIGRRRMMMLPTALSFLLGYVIIALANNKYLVYTGRVINGIGLGFELSTVTVYIMEIATTDMRGFLG</sequence>
<evidence type="ECO:0000313" key="7">
    <source>
        <dbReference type="EMBL" id="TRY75883.1"/>
    </source>
</evidence>
<keyword evidence="3 5" id="KW-1133">Transmembrane helix</keyword>
<feature type="transmembrane region" description="Helical" evidence="5">
    <location>
        <begin position="141"/>
        <end position="159"/>
    </location>
</feature>
<proteinExistence type="predicted"/>
<keyword evidence="2 5" id="KW-0812">Transmembrane</keyword>
<dbReference type="InterPro" id="IPR036259">
    <property type="entry name" value="MFS_trans_sf"/>
</dbReference>
<dbReference type="PROSITE" id="PS50850">
    <property type="entry name" value="MFS"/>
    <property type="match status" value="1"/>
</dbReference>
<dbReference type="PANTHER" id="PTHR48021:SF1">
    <property type="entry name" value="GH07001P-RELATED"/>
    <property type="match status" value="1"/>
</dbReference>
<dbReference type="EMBL" id="VCGU01000005">
    <property type="protein sequence ID" value="TRY75883.1"/>
    <property type="molecule type" value="Genomic_DNA"/>
</dbReference>
<evidence type="ECO:0000259" key="6">
    <source>
        <dbReference type="PROSITE" id="PS50850"/>
    </source>
</evidence>
<dbReference type="PROSITE" id="PS00216">
    <property type="entry name" value="SUGAR_TRANSPORT_1"/>
    <property type="match status" value="1"/>
</dbReference>
<keyword evidence="8" id="KW-1185">Reference proteome</keyword>
<evidence type="ECO:0000256" key="5">
    <source>
        <dbReference type="SAM" id="Phobius"/>
    </source>
</evidence>
<comment type="subcellular location">
    <subcellularLocation>
        <location evidence="1">Membrane</location>
        <topology evidence="1">Multi-pass membrane protein</topology>
    </subcellularLocation>
</comment>
<comment type="caution">
    <text evidence="7">The sequence shown here is derived from an EMBL/GenBank/DDBJ whole genome shotgun (WGS) entry which is preliminary data.</text>
</comment>
<dbReference type="GO" id="GO:0022857">
    <property type="term" value="F:transmembrane transporter activity"/>
    <property type="evidence" value="ECO:0007669"/>
    <property type="project" value="InterPro"/>
</dbReference>
<evidence type="ECO:0000256" key="1">
    <source>
        <dbReference type="ARBA" id="ARBA00004141"/>
    </source>
</evidence>
<dbReference type="InterPro" id="IPR005828">
    <property type="entry name" value="MFS_sugar_transport-like"/>
</dbReference>